<feature type="compositionally biased region" description="Basic residues" evidence="1">
    <location>
        <begin position="510"/>
        <end position="519"/>
    </location>
</feature>
<feature type="region of interest" description="Disordered" evidence="1">
    <location>
        <begin position="412"/>
        <end position="431"/>
    </location>
</feature>
<feature type="compositionally biased region" description="Basic and acidic residues" evidence="1">
    <location>
        <begin position="149"/>
        <end position="162"/>
    </location>
</feature>
<feature type="region of interest" description="Disordered" evidence="1">
    <location>
        <begin position="129"/>
        <end position="162"/>
    </location>
</feature>
<keyword evidence="2" id="KW-1133">Transmembrane helix</keyword>
<dbReference type="Gene3D" id="2.30.29.30">
    <property type="entry name" value="Pleckstrin-homology domain (PH domain)/Phosphotyrosine-binding domain (PTB)"/>
    <property type="match status" value="1"/>
</dbReference>
<feature type="region of interest" description="Disordered" evidence="1">
    <location>
        <begin position="788"/>
        <end position="835"/>
    </location>
</feature>
<keyword evidence="2" id="KW-0472">Membrane</keyword>
<feature type="compositionally biased region" description="Polar residues" evidence="1">
    <location>
        <begin position="414"/>
        <end position="429"/>
    </location>
</feature>
<dbReference type="PANTHER" id="PTHR37402">
    <property type="entry name" value="GRAM DOMAIN-CONTAINING PROTEIN 4"/>
    <property type="match status" value="1"/>
</dbReference>
<dbReference type="InterPro" id="IPR037847">
    <property type="entry name" value="GRAMDC4"/>
</dbReference>
<accession>A0AAJ6CHD8</accession>
<feature type="region of interest" description="Disordered" evidence="1">
    <location>
        <begin position="248"/>
        <end position="292"/>
    </location>
</feature>
<evidence type="ECO:0000313" key="4">
    <source>
        <dbReference type="Proteomes" id="UP001219567"/>
    </source>
</evidence>
<feature type="compositionally biased region" description="Polar residues" evidence="1">
    <location>
        <begin position="462"/>
        <end position="472"/>
    </location>
</feature>
<feature type="region of interest" description="Disordered" evidence="1">
    <location>
        <begin position="88"/>
        <end position="109"/>
    </location>
</feature>
<evidence type="ECO:0000313" key="3">
    <source>
        <dbReference type="EMBL" id="WFC99235.1"/>
    </source>
</evidence>
<dbReference type="Proteomes" id="UP001219567">
    <property type="component" value="Chromosome 2"/>
</dbReference>
<feature type="transmembrane region" description="Helical" evidence="2">
    <location>
        <begin position="599"/>
        <end position="621"/>
    </location>
</feature>
<dbReference type="AlphaFoldDB" id="A0AAJ6CHD8"/>
<protein>
    <submittedName>
        <fullName evidence="3">Uncharacterized protein</fullName>
    </submittedName>
</protein>
<evidence type="ECO:0000256" key="2">
    <source>
        <dbReference type="SAM" id="Phobius"/>
    </source>
</evidence>
<feature type="compositionally biased region" description="Basic and acidic residues" evidence="1">
    <location>
        <begin position="129"/>
        <end position="141"/>
    </location>
</feature>
<evidence type="ECO:0000256" key="1">
    <source>
        <dbReference type="SAM" id="MobiDB-lite"/>
    </source>
</evidence>
<keyword evidence="4" id="KW-1185">Reference proteome</keyword>
<keyword evidence="2" id="KW-0812">Transmembrane</keyword>
<organism evidence="3 4">
    <name type="scientific">Malassezia yamatoensis</name>
    <dbReference type="NCBI Taxonomy" id="253288"/>
    <lineage>
        <taxon>Eukaryota</taxon>
        <taxon>Fungi</taxon>
        <taxon>Dikarya</taxon>
        <taxon>Basidiomycota</taxon>
        <taxon>Ustilaginomycotina</taxon>
        <taxon>Malasseziomycetes</taxon>
        <taxon>Malasseziales</taxon>
        <taxon>Malasseziaceae</taxon>
        <taxon>Malassezia</taxon>
    </lineage>
</organism>
<feature type="compositionally biased region" description="Polar residues" evidence="1">
    <location>
        <begin position="480"/>
        <end position="489"/>
    </location>
</feature>
<proteinExistence type="predicted"/>
<reference evidence="3 4" key="1">
    <citation type="submission" date="2023-03" db="EMBL/GenBank/DDBJ databases">
        <title>Mating type loci evolution in Malassezia.</title>
        <authorList>
            <person name="Coelho M.A."/>
        </authorList>
    </citation>
    <scope>NUCLEOTIDE SEQUENCE [LARGE SCALE GENOMIC DNA]</scope>
    <source>
        <strain evidence="3 4">CBS 9725</strain>
    </source>
</reference>
<sequence>MESPTQQKTARRKSMKTFVDNLSNKLHRRSSQSASGSLHYGEKSSDSGHVPRSRTQSGRTTPSEFLARYHTLNLDDLKARLLPHDRSASAHERAQLPASAFASPISSTHAAPPIKLKSEKLASAEHPRHFGHDAHRKRDEPQAPGQFPSEREAKDHNEHHEGESWLSFLTQNIPLLSNLTWENFHPSYHDFTRHQHQESDMNGSGSDSQMVSDDVPFIESEVEVETPPEGMDYVHSSGQEDYFSYPTRSSGLRKHWHTSTPLGHPFSRSRKKQLQKQSDYRQAKKPMPRNDETWNLISANETPIASADNGAPEFHPSAPGSRALSQKLQELDQLELNMFLQNFSRHTREVRLLGNSQHFARMPQWSDFAYSSDEDDEKQDEHLQQDPTILTDPHKRSRLLMHIDRGLQQLHPESPNQAAHDSNGTTDNPMESVHKCSIYSGLCDPSVPDMISRRPCVKANQEESTQLPSSADRSARHTPTESATGSGVLSNVEDTDAYESASSTIPNAQPRKRAKHHRHPYRDDHVDGVAFCIAYFLAIIEQYAPDDLDEAPVTEYRESRARSHLERLYIIAPFWEQLSHRIRALYCWENPRRTAAGAMIYFVLWYTDLLPTAFFMTLLYYTLQFRYMPPDDSYLHRRVQQRMQRGIDANRLAERLKRRSRLDILDIYKRWQNTYGISSQVMTGDIADFHEKVKNILLWRNPSASRHTVMLLSFLTAFVTFCSPYVVYKTGLFFLGFTFFALAPLQAHYPRYRRPLNPLWWLVLGSPTDAQYAVHILRERHQRRQVWLQQHQPEKAAEANTAELPVVGTPTSPSHMHEVRREEAPSDHPHENDKKHFSKKRLGSFLCQYHGMPGHLVLTATHLYFSPLHIVGSGKHCVTRLEQIVGLRKTSSLRLWLWSSSGLKVSVANRSSLHFHNMTHRDDAFNLLLTFGSEMWRKV</sequence>
<feature type="region of interest" description="Disordered" evidence="1">
    <location>
        <begin position="458"/>
        <end position="519"/>
    </location>
</feature>
<feature type="transmembrane region" description="Helical" evidence="2">
    <location>
        <begin position="708"/>
        <end position="726"/>
    </location>
</feature>
<feature type="compositionally biased region" description="Polar residues" evidence="1">
    <location>
        <begin position="53"/>
        <end position="63"/>
    </location>
</feature>
<feature type="compositionally biased region" description="Basic and acidic residues" evidence="1">
    <location>
        <begin position="815"/>
        <end position="835"/>
    </location>
</feature>
<dbReference type="InterPro" id="IPR021709">
    <property type="entry name" value="DUF3292"/>
</dbReference>
<name>A0AAJ6CHD8_9BASI</name>
<dbReference type="EMBL" id="CP119944">
    <property type="protein sequence ID" value="WFC99235.1"/>
    <property type="molecule type" value="Genomic_DNA"/>
</dbReference>
<dbReference type="PANTHER" id="PTHR37402:SF1">
    <property type="entry name" value="GRAM DOMAIN-CONTAINING PROTEIN 4"/>
    <property type="match status" value="1"/>
</dbReference>
<dbReference type="Pfam" id="PF11696">
    <property type="entry name" value="DUF3292"/>
    <property type="match status" value="2"/>
</dbReference>
<feature type="compositionally biased region" description="Basic and acidic residues" evidence="1">
    <location>
        <begin position="278"/>
        <end position="292"/>
    </location>
</feature>
<dbReference type="GO" id="GO:0006915">
    <property type="term" value="P:apoptotic process"/>
    <property type="evidence" value="ECO:0007669"/>
    <property type="project" value="InterPro"/>
</dbReference>
<feature type="region of interest" description="Disordered" evidence="1">
    <location>
        <begin position="1"/>
        <end position="64"/>
    </location>
</feature>
<dbReference type="InterPro" id="IPR011993">
    <property type="entry name" value="PH-like_dom_sf"/>
</dbReference>
<gene>
    <name evidence="3" type="ORF">MYAM1_001979</name>
</gene>